<feature type="compositionally biased region" description="Low complexity" evidence="1">
    <location>
        <begin position="327"/>
        <end position="339"/>
    </location>
</feature>
<organism evidence="2 3">
    <name type="scientific">Stachybotrys elegans</name>
    <dbReference type="NCBI Taxonomy" id="80388"/>
    <lineage>
        <taxon>Eukaryota</taxon>
        <taxon>Fungi</taxon>
        <taxon>Dikarya</taxon>
        <taxon>Ascomycota</taxon>
        <taxon>Pezizomycotina</taxon>
        <taxon>Sordariomycetes</taxon>
        <taxon>Hypocreomycetidae</taxon>
        <taxon>Hypocreales</taxon>
        <taxon>Stachybotryaceae</taxon>
        <taxon>Stachybotrys</taxon>
    </lineage>
</organism>
<evidence type="ECO:0000313" key="3">
    <source>
        <dbReference type="Proteomes" id="UP000813444"/>
    </source>
</evidence>
<dbReference type="AlphaFoldDB" id="A0A8K0SK77"/>
<protein>
    <submittedName>
        <fullName evidence="2">Uncharacterized protein</fullName>
    </submittedName>
</protein>
<dbReference type="Proteomes" id="UP000813444">
    <property type="component" value="Unassembled WGS sequence"/>
</dbReference>
<name>A0A8K0SK77_9HYPO</name>
<feature type="region of interest" description="Disordered" evidence="1">
    <location>
        <begin position="213"/>
        <end position="339"/>
    </location>
</feature>
<sequence length="339" mass="37715">MTADFPEYRPQVLREFDSWAIRNSDSLPLRDQYAWDELRKTVCVPGAALQKISKHAYYTNFHRNSSPVSIKALYCVYGEHVWKLSTFTDLLDAQFPEWKDLSGPPNPIAAPQRGTVTFESLNHEGVELKPLGTPKGTQKGGRRLRAPEYANQDSIPTEVLLAFERCDKTVSRERLIVRQFLDEGDVANAQTHIARAKQLWKNFVEEEGVVIPKAHTPSPLGKSTSTMSAAVLSSPEPSEPSSDDEPQASTLDKPVPVRKRGAQPDERRTKATEYCQGLFPKPSTPGEPLARKSPTVPPKPAKLSLNPEPMDVDHPSPSEPMVLDSPQGQTDRQGQTDTR</sequence>
<keyword evidence="3" id="KW-1185">Reference proteome</keyword>
<evidence type="ECO:0000313" key="2">
    <source>
        <dbReference type="EMBL" id="KAH7311749.1"/>
    </source>
</evidence>
<dbReference type="EMBL" id="JAGPNK010000011">
    <property type="protein sequence ID" value="KAH7311749.1"/>
    <property type="molecule type" value="Genomic_DNA"/>
</dbReference>
<gene>
    <name evidence="2" type="ORF">B0I35DRAFT_481688</name>
</gene>
<accession>A0A8K0SK77</accession>
<proteinExistence type="predicted"/>
<comment type="caution">
    <text evidence="2">The sequence shown here is derived from an EMBL/GenBank/DDBJ whole genome shotgun (WGS) entry which is preliminary data.</text>
</comment>
<reference evidence="2" key="1">
    <citation type="journal article" date="2021" name="Nat. Commun.">
        <title>Genetic determinants of endophytism in the Arabidopsis root mycobiome.</title>
        <authorList>
            <person name="Mesny F."/>
            <person name="Miyauchi S."/>
            <person name="Thiergart T."/>
            <person name="Pickel B."/>
            <person name="Atanasova L."/>
            <person name="Karlsson M."/>
            <person name="Huettel B."/>
            <person name="Barry K.W."/>
            <person name="Haridas S."/>
            <person name="Chen C."/>
            <person name="Bauer D."/>
            <person name="Andreopoulos W."/>
            <person name="Pangilinan J."/>
            <person name="LaButti K."/>
            <person name="Riley R."/>
            <person name="Lipzen A."/>
            <person name="Clum A."/>
            <person name="Drula E."/>
            <person name="Henrissat B."/>
            <person name="Kohler A."/>
            <person name="Grigoriev I.V."/>
            <person name="Martin F.M."/>
            <person name="Hacquard S."/>
        </authorList>
    </citation>
    <scope>NUCLEOTIDE SEQUENCE</scope>
    <source>
        <strain evidence="2">MPI-CAGE-CH-0235</strain>
    </source>
</reference>
<feature type="compositionally biased region" description="Basic and acidic residues" evidence="1">
    <location>
        <begin position="262"/>
        <end position="271"/>
    </location>
</feature>
<evidence type="ECO:0000256" key="1">
    <source>
        <dbReference type="SAM" id="MobiDB-lite"/>
    </source>
</evidence>